<organism evidence="2">
    <name type="scientific">Blastobotrys adeninivorans</name>
    <name type="common">Yeast</name>
    <name type="synonym">Arxula adeninivorans</name>
    <dbReference type="NCBI Taxonomy" id="409370"/>
    <lineage>
        <taxon>Eukaryota</taxon>
        <taxon>Fungi</taxon>
        <taxon>Dikarya</taxon>
        <taxon>Ascomycota</taxon>
        <taxon>Saccharomycotina</taxon>
        <taxon>Dipodascomycetes</taxon>
        <taxon>Dipodascales</taxon>
        <taxon>Trichomonascaceae</taxon>
        <taxon>Blastobotrys</taxon>
    </lineage>
</organism>
<evidence type="ECO:0000313" key="2">
    <source>
        <dbReference type="EMBL" id="CDP36940.1"/>
    </source>
</evidence>
<dbReference type="Pfam" id="PF12013">
    <property type="entry name" value="OrsD"/>
    <property type="match status" value="1"/>
</dbReference>
<sequence>MSRSRRSAPAVFHSEAIRLLFQTDEEVAKRARETEADTEEGRGSKRVRATEERSPFRTEQPSAQVERATHQEPERERSLPPDEQFPLVEERQSTPVALEKSPQGPGGHEGTEPYELLREHGIVVCTECCTGIEPTEITSHLHGKRHKKPRKIAEDIASIVNEWPFKRSVEEVVWPKQPVPAMRLLGKPVDAFRCDLTPDCVYICRSQRLMKMHWRNVHDYKVWGKGGGLTAAQLAENRKKWGPFKHVKAQQFFRTRYTRYFEVYEEPPSPSEARQRVEVLESLMSEGEDETMQDEWEAREEPVDPAVARELELEQEAMQRLATEQHRNRANYEEMKDVLRRQLARWSRECPVCVVAGRDSRHGPTTADCPLANREDIEYVESQAKFISDHPTVKSCKFCRMPMEVCIARVTGKDRCDESSSQQILRILAGLLSVKGLRLSLFVFCESNRVGTPWLAEPVAMFGRSVSQIMREIYIWGKDVEQRVEATQAILQVPTVPPETGQRERLVVYLQFGLSQRCKCGDHRVSECVDDFDVTAEKIQKLGRKVKFYAKGICSRSGMPMELCRCDVECKYDGLSGLDAIYAALQRNRAEKRKWKERWKDESEMVKELGKRVYVSGQQFSRLAVEISRLYGGEVSWSKEK</sequence>
<reference evidence="2" key="2">
    <citation type="submission" date="2014-06" db="EMBL/GenBank/DDBJ databases">
        <title>The complete genome of Blastobotrys (Arxula) adeninivorans LS3 - a yeast of biotechnological interest.</title>
        <authorList>
            <person name="Kunze G."/>
            <person name="Gaillardin C."/>
            <person name="Czernicka M."/>
            <person name="Durrens P."/>
            <person name="Martin T."/>
            <person name="Boer E."/>
            <person name="Gabaldon T."/>
            <person name="Cruz J."/>
            <person name="Talla E."/>
            <person name="Marck C."/>
            <person name="Goffeau A."/>
            <person name="Barbe V."/>
            <person name="Baret P."/>
            <person name="Baronian K."/>
            <person name="Beier S."/>
            <person name="Bleykasten C."/>
            <person name="Bode R."/>
            <person name="Casaregola S."/>
            <person name="Despons L."/>
            <person name="Fairhead C."/>
            <person name="Giersberg M."/>
            <person name="Gierski P."/>
            <person name="Hahnel U."/>
            <person name="Hartmann A."/>
            <person name="Jankowska D."/>
            <person name="Jubin C."/>
            <person name="Jung P."/>
            <person name="Lafontaine I."/>
            <person name="Leh-Louis V."/>
            <person name="Lemaire M."/>
            <person name="Marcet-Houben M."/>
            <person name="Mascher M."/>
            <person name="Morel G."/>
            <person name="Richard G.-F."/>
            <person name="Riechen J."/>
            <person name="Sacerdot C."/>
            <person name="Sarkar A."/>
            <person name="Savel G."/>
            <person name="Schacherer J."/>
            <person name="Sherman D."/>
            <person name="Straub M.-L."/>
            <person name="Stein N."/>
            <person name="Thierry A."/>
            <person name="Trautwein-Schult A."/>
            <person name="Westhof E."/>
            <person name="Worch S."/>
            <person name="Dujon B."/>
            <person name="Souciet J.-L."/>
            <person name="Wincker P."/>
            <person name="Scholz U."/>
            <person name="Neuveglise N."/>
        </authorList>
    </citation>
    <scope>NUCLEOTIDE SEQUENCE</scope>
    <source>
        <strain evidence="2">LS3</strain>
    </source>
</reference>
<reference evidence="2" key="1">
    <citation type="submission" date="2014-02" db="EMBL/GenBank/DDBJ databases">
        <authorList>
            <person name="Genoscope - CEA"/>
        </authorList>
    </citation>
    <scope>NUCLEOTIDE SEQUENCE</scope>
    <source>
        <strain evidence="2">LS3</strain>
    </source>
</reference>
<name>A0A060T726_BLAAD</name>
<dbReference type="InterPro" id="IPR022698">
    <property type="entry name" value="OrsD"/>
</dbReference>
<gene>
    <name evidence="2" type="ORF">GNLVRS02_ARAD1B24420g</name>
</gene>
<feature type="compositionally biased region" description="Basic and acidic residues" evidence="1">
    <location>
        <begin position="67"/>
        <end position="80"/>
    </location>
</feature>
<dbReference type="EMBL" id="HG937692">
    <property type="protein sequence ID" value="CDP36940.1"/>
    <property type="molecule type" value="Genomic_DNA"/>
</dbReference>
<feature type="region of interest" description="Disordered" evidence="1">
    <location>
        <begin position="18"/>
        <end position="111"/>
    </location>
</feature>
<proteinExistence type="predicted"/>
<feature type="compositionally biased region" description="Basic and acidic residues" evidence="1">
    <location>
        <begin position="26"/>
        <end position="56"/>
    </location>
</feature>
<protein>
    <submittedName>
        <fullName evidence="2">ARAD1B24420p</fullName>
    </submittedName>
</protein>
<dbReference type="AlphaFoldDB" id="A0A060T726"/>
<evidence type="ECO:0000256" key="1">
    <source>
        <dbReference type="SAM" id="MobiDB-lite"/>
    </source>
</evidence>
<dbReference type="PhylomeDB" id="A0A060T726"/>
<accession>A0A060T726</accession>